<evidence type="ECO:0000256" key="12">
    <source>
        <dbReference type="PIRSR" id="PIRSR001461-1"/>
    </source>
</evidence>
<evidence type="ECO:0000256" key="5">
    <source>
        <dbReference type="ARBA" id="ARBA00001954"/>
    </source>
</evidence>
<dbReference type="GO" id="GO:0004750">
    <property type="term" value="F:D-ribulose-phosphate 3-epimerase activity"/>
    <property type="evidence" value="ECO:0007669"/>
    <property type="project" value="UniProtKB-UniRule"/>
</dbReference>
<feature type="binding site" evidence="14">
    <location>
        <position position="174"/>
    </location>
    <ligand>
        <name>substrate</name>
    </ligand>
</feature>
<feature type="binding site" evidence="14">
    <location>
        <begin position="194"/>
        <end position="195"/>
    </location>
    <ligand>
        <name>substrate</name>
    </ligand>
</feature>
<evidence type="ECO:0000256" key="4">
    <source>
        <dbReference type="ARBA" id="ARBA00001947"/>
    </source>
</evidence>
<dbReference type="FunFam" id="3.20.20.70:FF:000004">
    <property type="entry name" value="Ribulose-phosphate 3-epimerase"/>
    <property type="match status" value="1"/>
</dbReference>
<feature type="binding site" evidence="13">
    <location>
        <position position="172"/>
    </location>
    <ligand>
        <name>a divalent metal cation</name>
        <dbReference type="ChEBI" id="CHEBI:60240"/>
    </ligand>
</feature>
<feature type="binding site" evidence="13">
    <location>
        <position position="32"/>
    </location>
    <ligand>
        <name>a divalent metal cation</name>
        <dbReference type="ChEBI" id="CHEBI:60240"/>
    </ligand>
</feature>
<name>A0A5D0MEK9_9BACT</name>
<evidence type="ECO:0000256" key="9">
    <source>
        <dbReference type="ARBA" id="ARBA00023235"/>
    </source>
</evidence>
<reference evidence="15" key="1">
    <citation type="submission" date="2019-08" db="EMBL/GenBank/DDBJ databases">
        <title>Genomic characterization of a novel candidate phylum (ARYD3) from a high temperature, high salinity tertiary oil reservoir in north central Oklahoma, USA.</title>
        <authorList>
            <person name="Youssef N.H."/>
            <person name="Yadav A."/>
            <person name="Elshahed M.S."/>
        </authorList>
    </citation>
    <scope>NUCLEOTIDE SEQUENCE [LARGE SCALE GENOMIC DNA]</scope>
    <source>
        <strain evidence="15">ARYD3</strain>
    </source>
</reference>
<keyword evidence="16" id="KW-1185">Reference proteome</keyword>
<dbReference type="GO" id="GO:0006098">
    <property type="term" value="P:pentose-phosphate shunt"/>
    <property type="evidence" value="ECO:0007669"/>
    <property type="project" value="UniProtKB-UniRule"/>
</dbReference>
<comment type="catalytic activity">
    <reaction evidence="1 11">
        <text>D-ribulose 5-phosphate = D-xylulose 5-phosphate</text>
        <dbReference type="Rhea" id="RHEA:13677"/>
        <dbReference type="ChEBI" id="CHEBI:57737"/>
        <dbReference type="ChEBI" id="CHEBI:58121"/>
        <dbReference type="EC" id="5.1.3.1"/>
    </reaction>
</comment>
<dbReference type="EC" id="5.1.3.1" evidence="7 10"/>
<keyword evidence="9 11" id="KW-0413">Isomerase</keyword>
<evidence type="ECO:0000256" key="6">
    <source>
        <dbReference type="ARBA" id="ARBA00009541"/>
    </source>
</evidence>
<comment type="cofactor">
    <cofactor evidence="13">
        <name>a divalent metal cation</name>
        <dbReference type="ChEBI" id="CHEBI:60240"/>
    </cofactor>
    <text evidence="13">Binds 1 divalent metal cation per subunit.</text>
</comment>
<dbReference type="InterPro" id="IPR000056">
    <property type="entry name" value="Ribul_P_3_epim-like"/>
</dbReference>
<comment type="similarity">
    <text evidence="6 11">Belongs to the ribulose-phosphate 3-epimerase family.</text>
</comment>
<dbReference type="InterPro" id="IPR013785">
    <property type="entry name" value="Aldolase_TIM"/>
</dbReference>
<feature type="active site" description="Proton acceptor" evidence="12">
    <location>
        <position position="34"/>
    </location>
</feature>
<feature type="binding site" evidence="14">
    <location>
        <position position="66"/>
    </location>
    <ligand>
        <name>substrate</name>
    </ligand>
</feature>
<dbReference type="Gene3D" id="3.20.20.70">
    <property type="entry name" value="Aldolase class I"/>
    <property type="match status" value="1"/>
</dbReference>
<evidence type="ECO:0000256" key="3">
    <source>
        <dbReference type="ARBA" id="ARBA00001941"/>
    </source>
</evidence>
<evidence type="ECO:0000313" key="16">
    <source>
        <dbReference type="Proteomes" id="UP000324143"/>
    </source>
</evidence>
<feature type="binding site" evidence="14">
    <location>
        <position position="8"/>
    </location>
    <ligand>
        <name>substrate</name>
    </ligand>
</feature>
<comment type="cofactor">
    <cofactor evidence="2">
        <name>Mn(2+)</name>
        <dbReference type="ChEBI" id="CHEBI:29035"/>
    </cofactor>
</comment>
<feature type="binding site" evidence="14">
    <location>
        <begin position="142"/>
        <end position="145"/>
    </location>
    <ligand>
        <name>substrate</name>
    </ligand>
</feature>
<sequence>MDFKISASILNANFLNLQKDIDEVIDVIDEIHFDIMDGRFVENISYGPQVLSSLRKRYKETVFDTHLMIDNPGKYWKNFQKAGSDIIVFHYEATPHSYIILKKIKESGLKSGISVTPGTDISILKPLKNYLDRLLIMTVEPGFGGQKYIPEMLKKVEKARKIFGNKIDIEVDGGIKNSNIKDFKDAGANVFVIGSYIFKADNKKQNVMNLRKLI</sequence>
<protein>
    <recommendedName>
        <fullName evidence="7 10">Ribulose-phosphate 3-epimerase</fullName>
        <ecNumber evidence="7 10">5.1.3.1</ecNumber>
    </recommendedName>
</protein>
<keyword evidence="8 13" id="KW-0479">Metal-binding</keyword>
<dbReference type="CDD" id="cd00429">
    <property type="entry name" value="RPE"/>
    <property type="match status" value="1"/>
</dbReference>
<dbReference type="Pfam" id="PF00834">
    <property type="entry name" value="Ribul_P_3_epim"/>
    <property type="match status" value="1"/>
</dbReference>
<dbReference type="GO" id="GO:0005737">
    <property type="term" value="C:cytoplasm"/>
    <property type="evidence" value="ECO:0007669"/>
    <property type="project" value="UniProtKB-ARBA"/>
</dbReference>
<accession>A0A5D0MEK9</accession>
<dbReference type="AlphaFoldDB" id="A0A5D0MEK9"/>
<keyword evidence="13" id="KW-0464">Manganese</keyword>
<dbReference type="Proteomes" id="UP000324143">
    <property type="component" value="Unassembled WGS sequence"/>
</dbReference>
<feature type="binding site" evidence="13">
    <location>
        <position position="66"/>
    </location>
    <ligand>
        <name>a divalent metal cation</name>
        <dbReference type="ChEBI" id="CHEBI:60240"/>
    </ligand>
</feature>
<evidence type="ECO:0000256" key="14">
    <source>
        <dbReference type="PIRSR" id="PIRSR001461-3"/>
    </source>
</evidence>
<dbReference type="PROSITE" id="PS01085">
    <property type="entry name" value="RIBUL_P_3_EPIMER_1"/>
    <property type="match status" value="1"/>
</dbReference>
<dbReference type="PANTHER" id="PTHR11749">
    <property type="entry name" value="RIBULOSE-5-PHOSPHATE-3-EPIMERASE"/>
    <property type="match status" value="1"/>
</dbReference>
<comment type="caution">
    <text evidence="15">The sequence shown here is derived from an EMBL/GenBank/DDBJ whole genome shotgun (WGS) entry which is preliminary data.</text>
</comment>
<evidence type="ECO:0000256" key="11">
    <source>
        <dbReference type="PIRNR" id="PIRNR001461"/>
    </source>
</evidence>
<comment type="cofactor">
    <cofactor evidence="5">
        <name>Fe(2+)</name>
        <dbReference type="ChEBI" id="CHEBI:29033"/>
    </cofactor>
</comment>
<comment type="cofactor">
    <cofactor evidence="4">
        <name>Zn(2+)</name>
        <dbReference type="ChEBI" id="CHEBI:29105"/>
    </cofactor>
</comment>
<feature type="active site" description="Proton donor" evidence="12">
    <location>
        <position position="172"/>
    </location>
</feature>
<gene>
    <name evidence="15" type="primary">rpe</name>
    <name evidence="15" type="ORF">FXF47_07280</name>
</gene>
<keyword evidence="13" id="KW-0862">Zinc</keyword>
<evidence type="ECO:0000313" key="15">
    <source>
        <dbReference type="EMBL" id="TYB30832.1"/>
    </source>
</evidence>
<keyword evidence="13" id="KW-0170">Cobalt</keyword>
<dbReference type="NCBIfam" id="TIGR01163">
    <property type="entry name" value="rpe"/>
    <property type="match status" value="1"/>
</dbReference>
<evidence type="ECO:0000256" key="10">
    <source>
        <dbReference type="NCBIfam" id="TIGR01163"/>
    </source>
</evidence>
<keyword evidence="11" id="KW-0119">Carbohydrate metabolism</keyword>
<dbReference type="GO" id="GO:0005975">
    <property type="term" value="P:carbohydrate metabolic process"/>
    <property type="evidence" value="ECO:0007669"/>
    <property type="project" value="InterPro"/>
</dbReference>
<dbReference type="GO" id="GO:0046872">
    <property type="term" value="F:metal ion binding"/>
    <property type="evidence" value="ECO:0007669"/>
    <property type="project" value="UniProtKB-KW"/>
</dbReference>
<proteinExistence type="inferred from homology"/>
<organism evidence="15 16">
    <name type="scientific">Candidatus Mcinerneyibacterium aminivorans</name>
    <dbReference type="NCBI Taxonomy" id="2703815"/>
    <lineage>
        <taxon>Bacteria</taxon>
        <taxon>Candidatus Macinerneyibacteriota</taxon>
        <taxon>Candidatus Mcinerneyibacteria</taxon>
        <taxon>Candidatus Mcinerneyibacteriales</taxon>
        <taxon>Candidatus Mcinerneyibacteriaceae</taxon>
        <taxon>Candidatus Mcinerneyibacterium</taxon>
    </lineage>
</organism>
<evidence type="ECO:0000256" key="7">
    <source>
        <dbReference type="ARBA" id="ARBA00013188"/>
    </source>
</evidence>
<evidence type="ECO:0000256" key="13">
    <source>
        <dbReference type="PIRSR" id="PIRSR001461-2"/>
    </source>
</evidence>
<feature type="binding site" evidence="13">
    <location>
        <position position="34"/>
    </location>
    <ligand>
        <name>a divalent metal cation</name>
        <dbReference type="ChEBI" id="CHEBI:60240"/>
    </ligand>
</feature>
<dbReference type="InterPro" id="IPR026019">
    <property type="entry name" value="Ribul_P_3_epim"/>
</dbReference>
<dbReference type="InterPro" id="IPR011060">
    <property type="entry name" value="RibuloseP-bd_barrel"/>
</dbReference>
<evidence type="ECO:0000256" key="2">
    <source>
        <dbReference type="ARBA" id="ARBA00001936"/>
    </source>
</evidence>
<evidence type="ECO:0000256" key="1">
    <source>
        <dbReference type="ARBA" id="ARBA00001782"/>
    </source>
</evidence>
<dbReference type="PIRSF" id="PIRSF001461">
    <property type="entry name" value="RPE"/>
    <property type="match status" value="1"/>
</dbReference>
<dbReference type="SUPFAM" id="SSF51366">
    <property type="entry name" value="Ribulose-phoshate binding barrel"/>
    <property type="match status" value="1"/>
</dbReference>
<dbReference type="NCBIfam" id="NF004076">
    <property type="entry name" value="PRK05581.1-4"/>
    <property type="match status" value="1"/>
</dbReference>
<dbReference type="EMBL" id="VSIX01000069">
    <property type="protein sequence ID" value="TYB30832.1"/>
    <property type="molecule type" value="Genomic_DNA"/>
</dbReference>
<comment type="cofactor">
    <cofactor evidence="3">
        <name>Co(2+)</name>
        <dbReference type="ChEBI" id="CHEBI:48828"/>
    </cofactor>
</comment>
<evidence type="ECO:0000256" key="8">
    <source>
        <dbReference type="ARBA" id="ARBA00022723"/>
    </source>
</evidence>